<feature type="transmembrane region" description="Helical" evidence="1">
    <location>
        <begin position="156"/>
        <end position="177"/>
    </location>
</feature>
<dbReference type="Proteomes" id="UP000656274">
    <property type="component" value="Unassembled WGS sequence"/>
</dbReference>
<dbReference type="RefSeq" id="WP_194094599.1">
    <property type="nucleotide sequence ID" value="NZ_JADFTZ010000002.1"/>
</dbReference>
<feature type="transmembrane region" description="Helical" evidence="1">
    <location>
        <begin position="117"/>
        <end position="136"/>
    </location>
</feature>
<accession>A0ABR9WQK4</accession>
<comment type="caution">
    <text evidence="2">The sequence shown here is derived from an EMBL/GenBank/DDBJ whole genome shotgun (WGS) entry which is preliminary data.</text>
</comment>
<keyword evidence="1" id="KW-0812">Transmembrane</keyword>
<keyword evidence="3" id="KW-1185">Reference proteome</keyword>
<keyword evidence="1" id="KW-1133">Transmembrane helix</keyword>
<feature type="transmembrane region" description="Helical" evidence="1">
    <location>
        <begin position="87"/>
        <end position="105"/>
    </location>
</feature>
<dbReference type="EMBL" id="JADFTZ010000002">
    <property type="protein sequence ID" value="MBE9576196.1"/>
    <property type="molecule type" value="Genomic_DNA"/>
</dbReference>
<feature type="transmembrane region" description="Helical" evidence="1">
    <location>
        <begin position="45"/>
        <end position="67"/>
    </location>
</feature>
<proteinExistence type="predicted"/>
<organism evidence="2 3">
    <name type="scientific">Flavobacterium proteolyticum</name>
    <dbReference type="NCBI Taxonomy" id="2911683"/>
    <lineage>
        <taxon>Bacteria</taxon>
        <taxon>Pseudomonadati</taxon>
        <taxon>Bacteroidota</taxon>
        <taxon>Flavobacteriia</taxon>
        <taxon>Flavobacteriales</taxon>
        <taxon>Flavobacteriaceae</taxon>
        <taxon>Flavobacterium</taxon>
    </lineage>
</organism>
<evidence type="ECO:0000256" key="1">
    <source>
        <dbReference type="SAM" id="Phobius"/>
    </source>
</evidence>
<keyword evidence="1" id="KW-0472">Membrane</keyword>
<name>A0ABR9WQK4_9FLAO</name>
<evidence type="ECO:0000313" key="3">
    <source>
        <dbReference type="Proteomes" id="UP000656274"/>
    </source>
</evidence>
<protein>
    <submittedName>
        <fullName evidence="2">Uncharacterized protein</fullName>
    </submittedName>
</protein>
<evidence type="ECO:0000313" key="2">
    <source>
        <dbReference type="EMBL" id="MBE9576196.1"/>
    </source>
</evidence>
<feature type="transmembrane region" description="Helical" evidence="1">
    <location>
        <begin position="6"/>
        <end position="24"/>
    </location>
</feature>
<gene>
    <name evidence="2" type="ORF">IM755_05680</name>
</gene>
<sequence>MSLYNLMQYCFFGFGIYNLFFIIFRKNKFFHNKIKYEEIDQAATITLIICGMIYLANWTFDWIYIFANRNSENSKSIFNRLNGPYGFAVYTQQLTYISACLLFLLKFVKKSSIIRFLIGFIFLFNFEKFVIVVTSLHRDYLPSSWTMYQSSFGWIIADWTIKTLIFASFTTITYFIINRNKR</sequence>
<reference evidence="2 3" key="1">
    <citation type="submission" date="2020-10" db="EMBL/GenBank/DDBJ databases">
        <title>The genome sequence of Flavobacterium aquaticum 1Y8A.</title>
        <authorList>
            <person name="Liu Y."/>
        </authorList>
    </citation>
    <scope>NUCLEOTIDE SEQUENCE [LARGE SCALE GENOMIC DNA]</scope>
    <source>
        <strain evidence="2 3">1Y8A</strain>
    </source>
</reference>